<dbReference type="GO" id="GO:0006865">
    <property type="term" value="P:amino acid transport"/>
    <property type="evidence" value="ECO:0007669"/>
    <property type="project" value="UniProtKB-KW"/>
</dbReference>
<name>A0A4Q7DGY5_9PROT</name>
<keyword evidence="14" id="KW-1185">Reference proteome</keyword>
<keyword evidence="8" id="KW-0029">Amino-acid transport</keyword>
<dbReference type="RefSeq" id="WP_130154499.1">
    <property type="nucleotide sequence ID" value="NZ_SCFB01000015.1"/>
</dbReference>
<proteinExistence type="inferred from homology"/>
<evidence type="ECO:0000256" key="6">
    <source>
        <dbReference type="ARBA" id="ARBA00022475"/>
    </source>
</evidence>
<evidence type="ECO:0000256" key="8">
    <source>
        <dbReference type="ARBA" id="ARBA00022970"/>
    </source>
</evidence>
<evidence type="ECO:0000256" key="11">
    <source>
        <dbReference type="RuleBase" id="RU363032"/>
    </source>
</evidence>
<dbReference type="GO" id="GO:0022857">
    <property type="term" value="F:transmembrane transporter activity"/>
    <property type="evidence" value="ECO:0007669"/>
    <property type="project" value="InterPro"/>
</dbReference>
<evidence type="ECO:0000259" key="12">
    <source>
        <dbReference type="PROSITE" id="PS50928"/>
    </source>
</evidence>
<dbReference type="PANTHER" id="PTHR30614">
    <property type="entry name" value="MEMBRANE COMPONENT OF AMINO ACID ABC TRANSPORTER"/>
    <property type="match status" value="1"/>
</dbReference>
<organism evidence="13 14">
    <name type="scientific">Candidatus Finniella inopinata</name>
    <dbReference type="NCBI Taxonomy" id="1696036"/>
    <lineage>
        <taxon>Bacteria</taxon>
        <taxon>Pseudomonadati</taxon>
        <taxon>Pseudomonadota</taxon>
        <taxon>Alphaproteobacteria</taxon>
        <taxon>Holosporales</taxon>
        <taxon>Candidatus Paracaedibacteraceae</taxon>
        <taxon>Candidatus Finniella</taxon>
    </lineage>
</organism>
<evidence type="ECO:0000256" key="4">
    <source>
        <dbReference type="ARBA" id="ARBA00016506"/>
    </source>
</evidence>
<comment type="similarity">
    <text evidence="3">Belongs to the binding-protein-dependent transport system permease family. HisMQ subfamily.</text>
</comment>
<dbReference type="PROSITE" id="PS50928">
    <property type="entry name" value="ABC_TM1"/>
    <property type="match status" value="1"/>
</dbReference>
<gene>
    <name evidence="13" type="ORF">EQU50_07470</name>
</gene>
<keyword evidence="9 11" id="KW-1133">Transmembrane helix</keyword>
<feature type="domain" description="ABC transmembrane type-1" evidence="12">
    <location>
        <begin position="18"/>
        <end position="207"/>
    </location>
</feature>
<dbReference type="GO" id="GO:0043190">
    <property type="term" value="C:ATP-binding cassette (ABC) transporter complex"/>
    <property type="evidence" value="ECO:0007669"/>
    <property type="project" value="InterPro"/>
</dbReference>
<dbReference type="InterPro" id="IPR035906">
    <property type="entry name" value="MetI-like_sf"/>
</dbReference>
<dbReference type="NCBIfam" id="TIGR01726">
    <property type="entry name" value="HEQRo_perm_3TM"/>
    <property type="match status" value="1"/>
</dbReference>
<evidence type="ECO:0000256" key="7">
    <source>
        <dbReference type="ARBA" id="ARBA00022692"/>
    </source>
</evidence>
<comment type="function">
    <text evidence="1">Part of the binding-protein-dependent transport system for glutamine; probably responsible for the translocation of the substrate across the membrane.</text>
</comment>
<dbReference type="Proteomes" id="UP000293550">
    <property type="component" value="Unassembled WGS sequence"/>
</dbReference>
<dbReference type="InterPro" id="IPR043429">
    <property type="entry name" value="ArtM/GltK/GlnP/TcyL/YhdX-like"/>
</dbReference>
<comment type="caution">
    <text evidence="13">The sequence shown here is derived from an EMBL/GenBank/DDBJ whole genome shotgun (WGS) entry which is preliminary data.</text>
</comment>
<dbReference type="OrthoDB" id="7190458at2"/>
<dbReference type="EMBL" id="SCFB01000015">
    <property type="protein sequence ID" value="RZI45359.1"/>
    <property type="molecule type" value="Genomic_DNA"/>
</dbReference>
<dbReference type="Gene3D" id="1.10.3720.10">
    <property type="entry name" value="MetI-like"/>
    <property type="match status" value="1"/>
</dbReference>
<evidence type="ECO:0000256" key="9">
    <source>
        <dbReference type="ARBA" id="ARBA00022989"/>
    </source>
</evidence>
<accession>A0A4Q7DGY5</accession>
<reference evidence="13 14" key="1">
    <citation type="submission" date="2018-10" db="EMBL/GenBank/DDBJ databases">
        <title>An updated phylogeny of the Alphaproteobacteria reveals that the parasitic Rickettsiales and Holosporales have independent origins.</title>
        <authorList>
            <person name="Munoz-Gomez S.A."/>
            <person name="Hess S."/>
            <person name="Burger G."/>
            <person name="Lang B.F."/>
            <person name="Susko E."/>
            <person name="Slamovits C.H."/>
            <person name="Roger A.J."/>
        </authorList>
    </citation>
    <scope>NUCLEOTIDE SEQUENCE [LARGE SCALE GENOMIC DNA]</scope>
    <source>
        <strain evidence="13">HOLO01</strain>
    </source>
</reference>
<dbReference type="Pfam" id="PF00528">
    <property type="entry name" value="BPD_transp_1"/>
    <property type="match status" value="1"/>
</dbReference>
<evidence type="ECO:0000256" key="2">
    <source>
        <dbReference type="ARBA" id="ARBA00004429"/>
    </source>
</evidence>
<feature type="transmembrane region" description="Helical" evidence="11">
    <location>
        <begin position="20"/>
        <end position="42"/>
    </location>
</feature>
<sequence length="217" mass="23460">MLHFETIYTSFPYIAGGITVTLKFAVVSLLCGLPLGVILAIGKLSNILVLEKLSAAYTAVFRGTPLLVQLGIIFHAMPQVIGCSISAFQAGILAFSLNSAAYSSEIIRAGIQGIDPGQWDAAKVLGISTLQTWIKVILPQAVRNILPALVNEMVNLLKESALVATIGEADLLKRAQNVAGEKFSYFEPLMIAASCYFVMVMIISFMANRLEKRWAHA</sequence>
<keyword evidence="6" id="KW-1003">Cell membrane</keyword>
<dbReference type="AlphaFoldDB" id="A0A4Q7DGY5"/>
<feature type="transmembrane region" description="Helical" evidence="11">
    <location>
        <begin position="189"/>
        <end position="207"/>
    </location>
</feature>
<dbReference type="InterPro" id="IPR010065">
    <property type="entry name" value="AA_ABC_transptr_permease_3TM"/>
</dbReference>
<dbReference type="PANTHER" id="PTHR30614:SF20">
    <property type="entry name" value="GLUTAMINE TRANSPORT SYSTEM PERMEASE PROTEIN GLNP"/>
    <property type="match status" value="1"/>
</dbReference>
<evidence type="ECO:0000256" key="3">
    <source>
        <dbReference type="ARBA" id="ARBA00010072"/>
    </source>
</evidence>
<evidence type="ECO:0000256" key="10">
    <source>
        <dbReference type="ARBA" id="ARBA00023136"/>
    </source>
</evidence>
<comment type="subcellular location">
    <subcellularLocation>
        <location evidence="2">Cell inner membrane</location>
        <topology evidence="2">Multi-pass membrane protein</topology>
    </subcellularLocation>
    <subcellularLocation>
        <location evidence="11">Cell membrane</location>
        <topology evidence="11">Multi-pass membrane protein</topology>
    </subcellularLocation>
</comment>
<evidence type="ECO:0000256" key="1">
    <source>
        <dbReference type="ARBA" id="ARBA00003159"/>
    </source>
</evidence>
<evidence type="ECO:0000256" key="5">
    <source>
        <dbReference type="ARBA" id="ARBA00022448"/>
    </source>
</evidence>
<dbReference type="SUPFAM" id="SSF161098">
    <property type="entry name" value="MetI-like"/>
    <property type="match status" value="1"/>
</dbReference>
<keyword evidence="5 11" id="KW-0813">Transport</keyword>
<dbReference type="FunFam" id="1.10.3720.10:FF:000033">
    <property type="entry name" value="Polar amino acid ABC transporter permease"/>
    <property type="match status" value="1"/>
</dbReference>
<keyword evidence="7 11" id="KW-0812">Transmembrane</keyword>
<keyword evidence="10 11" id="KW-0472">Membrane</keyword>
<evidence type="ECO:0000313" key="13">
    <source>
        <dbReference type="EMBL" id="RZI45359.1"/>
    </source>
</evidence>
<dbReference type="CDD" id="cd06261">
    <property type="entry name" value="TM_PBP2"/>
    <property type="match status" value="1"/>
</dbReference>
<protein>
    <recommendedName>
        <fullName evidence="4">Putative glutamine transport system permease protein GlnP</fullName>
    </recommendedName>
</protein>
<dbReference type="InterPro" id="IPR000515">
    <property type="entry name" value="MetI-like"/>
</dbReference>
<evidence type="ECO:0000313" key="14">
    <source>
        <dbReference type="Proteomes" id="UP000293550"/>
    </source>
</evidence>